<dbReference type="Proteomes" id="UP000186922">
    <property type="component" value="Unassembled WGS sequence"/>
</dbReference>
<evidence type="ECO:0000313" key="3">
    <source>
        <dbReference type="Proteomes" id="UP000186922"/>
    </source>
</evidence>
<evidence type="ECO:0000313" key="2">
    <source>
        <dbReference type="EMBL" id="GAU99352.1"/>
    </source>
</evidence>
<feature type="region of interest" description="Disordered" evidence="1">
    <location>
        <begin position="1"/>
        <end position="28"/>
    </location>
</feature>
<feature type="compositionally biased region" description="Polar residues" evidence="1">
    <location>
        <begin position="1"/>
        <end position="18"/>
    </location>
</feature>
<proteinExistence type="predicted"/>
<reference evidence="2 3" key="1">
    <citation type="journal article" date="2016" name="Nat. Commun.">
        <title>Extremotolerant tardigrade genome and improved radiotolerance of human cultured cells by tardigrade-unique protein.</title>
        <authorList>
            <person name="Hashimoto T."/>
            <person name="Horikawa D.D."/>
            <person name="Saito Y."/>
            <person name="Kuwahara H."/>
            <person name="Kozuka-Hata H."/>
            <person name="Shin-I T."/>
            <person name="Minakuchi Y."/>
            <person name="Ohishi K."/>
            <person name="Motoyama A."/>
            <person name="Aizu T."/>
            <person name="Enomoto A."/>
            <person name="Kondo K."/>
            <person name="Tanaka S."/>
            <person name="Hara Y."/>
            <person name="Koshikawa S."/>
            <person name="Sagara H."/>
            <person name="Miura T."/>
            <person name="Yokobori S."/>
            <person name="Miyagawa K."/>
            <person name="Suzuki Y."/>
            <person name="Kubo T."/>
            <person name="Oyama M."/>
            <person name="Kohara Y."/>
            <person name="Fujiyama A."/>
            <person name="Arakawa K."/>
            <person name="Katayama T."/>
            <person name="Toyoda A."/>
            <person name="Kunieda T."/>
        </authorList>
    </citation>
    <scope>NUCLEOTIDE SEQUENCE [LARGE SCALE GENOMIC DNA]</scope>
    <source>
        <strain evidence="2 3">YOKOZUNA-1</strain>
    </source>
</reference>
<protein>
    <submittedName>
        <fullName evidence="2">Uncharacterized protein</fullName>
    </submittedName>
</protein>
<name>A0A1D1VH10_RAMVA</name>
<organism evidence="2 3">
    <name type="scientific">Ramazzottius varieornatus</name>
    <name type="common">Water bear</name>
    <name type="synonym">Tardigrade</name>
    <dbReference type="NCBI Taxonomy" id="947166"/>
    <lineage>
        <taxon>Eukaryota</taxon>
        <taxon>Metazoa</taxon>
        <taxon>Ecdysozoa</taxon>
        <taxon>Tardigrada</taxon>
        <taxon>Eutardigrada</taxon>
        <taxon>Parachela</taxon>
        <taxon>Hypsibioidea</taxon>
        <taxon>Ramazzottiidae</taxon>
        <taxon>Ramazzottius</taxon>
    </lineage>
</organism>
<accession>A0A1D1VH10</accession>
<dbReference type="EMBL" id="BDGG01000005">
    <property type="protein sequence ID" value="GAU99352.1"/>
    <property type="molecule type" value="Genomic_DNA"/>
</dbReference>
<sequence>MSAKSTRANGGNNGSTEHPSTERSRSSVDTTVSFSGFCPVMGSSWITWMHPAVYTVNIMILHAMGLNMDSVFSENKLKTLFSSKNPGSGLFPCSLTGLVTEFSSQ</sequence>
<comment type="caution">
    <text evidence="2">The sequence shown here is derived from an EMBL/GenBank/DDBJ whole genome shotgun (WGS) entry which is preliminary data.</text>
</comment>
<evidence type="ECO:0000256" key="1">
    <source>
        <dbReference type="SAM" id="MobiDB-lite"/>
    </source>
</evidence>
<gene>
    <name evidence="2" type="primary">RvY_10369</name>
    <name evidence="2" type="synonym">RvY_10369.2</name>
    <name evidence="2" type="ORF">RvY_10369-2</name>
</gene>
<dbReference type="AlphaFoldDB" id="A0A1D1VH10"/>
<keyword evidence="3" id="KW-1185">Reference proteome</keyword>